<evidence type="ECO:0000256" key="8">
    <source>
        <dbReference type="ARBA" id="ARBA00022840"/>
    </source>
</evidence>
<comment type="function">
    <text evidence="11">Catalyzes the reversible phosphorylation of UMP to UDP.</text>
</comment>
<feature type="binding site" evidence="11">
    <location>
        <position position="45"/>
    </location>
    <ligand>
        <name>UMP</name>
        <dbReference type="ChEBI" id="CHEBI:57865"/>
    </ligand>
</feature>
<evidence type="ECO:0000256" key="11">
    <source>
        <dbReference type="HAMAP-Rule" id="MF_01220"/>
    </source>
</evidence>
<evidence type="ECO:0000256" key="1">
    <source>
        <dbReference type="ARBA" id="ARBA00004496"/>
    </source>
</evidence>
<comment type="pathway">
    <text evidence="2 11">Pyrimidine metabolism; CTP biosynthesis via de novo pathway; UDP from UMP (UMPK route): step 1/1.</text>
</comment>
<evidence type="ECO:0000256" key="5">
    <source>
        <dbReference type="ARBA" id="ARBA00022679"/>
    </source>
</evidence>
<feature type="binding site" evidence="11">
    <location>
        <position position="140"/>
    </location>
    <ligand>
        <name>ATP</name>
        <dbReference type="ChEBI" id="CHEBI:30616"/>
    </ligand>
</feature>
<evidence type="ECO:0000313" key="13">
    <source>
        <dbReference type="EMBL" id="HIQ32168.1"/>
    </source>
</evidence>
<comment type="catalytic activity">
    <reaction evidence="10 11">
        <text>UMP + ATP = UDP + ADP</text>
        <dbReference type="Rhea" id="RHEA:24400"/>
        <dbReference type="ChEBI" id="CHEBI:30616"/>
        <dbReference type="ChEBI" id="CHEBI:57865"/>
        <dbReference type="ChEBI" id="CHEBI:58223"/>
        <dbReference type="ChEBI" id="CHEBI:456216"/>
        <dbReference type="EC" id="2.7.4.22"/>
    </reaction>
</comment>
<comment type="similarity">
    <text evidence="3 11">Belongs to the UMP kinase family.</text>
</comment>
<feature type="binding site" evidence="11">
    <location>
        <position position="50"/>
    </location>
    <ligand>
        <name>ATP</name>
        <dbReference type="ChEBI" id="CHEBI:30616"/>
    </ligand>
</feature>
<dbReference type="GO" id="GO:0005524">
    <property type="term" value="F:ATP binding"/>
    <property type="evidence" value="ECO:0007669"/>
    <property type="project" value="UniProtKB-KW"/>
</dbReference>
<evidence type="ECO:0000259" key="12">
    <source>
        <dbReference type="Pfam" id="PF00696"/>
    </source>
</evidence>
<dbReference type="InterPro" id="IPR011817">
    <property type="entry name" value="Uridylate_kinase"/>
</dbReference>
<keyword evidence="4 11" id="KW-0963">Cytoplasm</keyword>
<evidence type="ECO:0000256" key="9">
    <source>
        <dbReference type="ARBA" id="ARBA00022975"/>
    </source>
</evidence>
<comment type="caution">
    <text evidence="11">Lacks conserved residue(s) required for the propagation of feature annotation.</text>
</comment>
<comment type="activity regulation">
    <text evidence="11">Inhibited by UTP.</text>
</comment>
<comment type="subcellular location">
    <subcellularLocation>
        <location evidence="1 11">Cytoplasm</location>
    </subcellularLocation>
</comment>
<gene>
    <name evidence="11" type="primary">pyrH</name>
    <name evidence="13" type="ORF">EYH55_01630</name>
</gene>
<dbReference type="Pfam" id="PF00696">
    <property type="entry name" value="AA_kinase"/>
    <property type="match status" value="1"/>
</dbReference>
<dbReference type="CDD" id="cd04253">
    <property type="entry name" value="AAK_UMPK-PyrH-Pf"/>
    <property type="match status" value="1"/>
</dbReference>
<dbReference type="InterPro" id="IPR001048">
    <property type="entry name" value="Asp/Glu/Uridylate_kinase"/>
</dbReference>
<accession>A0A833EDH6</accession>
<feature type="binding site" evidence="11">
    <location>
        <begin position="114"/>
        <end position="120"/>
    </location>
    <ligand>
        <name>UMP</name>
        <dbReference type="ChEBI" id="CHEBI:57865"/>
    </ligand>
</feature>
<feature type="binding site" evidence="11">
    <location>
        <position position="149"/>
    </location>
    <ligand>
        <name>ATP</name>
        <dbReference type="ChEBI" id="CHEBI:30616"/>
    </ligand>
</feature>
<feature type="domain" description="Aspartate/glutamate/uridylate kinase" evidence="12">
    <location>
        <begin position="1"/>
        <end position="202"/>
    </location>
</feature>
<evidence type="ECO:0000256" key="7">
    <source>
        <dbReference type="ARBA" id="ARBA00022777"/>
    </source>
</evidence>
<dbReference type="AlphaFoldDB" id="A0A833EDH6"/>
<dbReference type="GO" id="GO:0005737">
    <property type="term" value="C:cytoplasm"/>
    <property type="evidence" value="ECO:0007669"/>
    <property type="project" value="UniProtKB-SubCell"/>
</dbReference>
<dbReference type="GO" id="GO:0006225">
    <property type="term" value="P:UDP biosynthetic process"/>
    <property type="evidence" value="ECO:0007669"/>
    <property type="project" value="TreeGrafter"/>
</dbReference>
<dbReference type="GO" id="GO:0044210">
    <property type="term" value="P:'de novo' CTP biosynthetic process"/>
    <property type="evidence" value="ECO:0007669"/>
    <property type="project" value="UniProtKB-UniRule"/>
</dbReference>
<dbReference type="PIRSF" id="PIRSF005650">
    <property type="entry name" value="Uridylate_kin"/>
    <property type="match status" value="1"/>
</dbReference>
<feature type="binding site" evidence="11">
    <location>
        <position position="146"/>
    </location>
    <ligand>
        <name>ATP</name>
        <dbReference type="ChEBI" id="CHEBI:30616"/>
    </ligand>
</feature>
<feature type="binding site" evidence="11">
    <location>
        <position position="66"/>
    </location>
    <ligand>
        <name>UMP</name>
        <dbReference type="ChEBI" id="CHEBI:57865"/>
    </ligand>
</feature>
<dbReference type="Gene3D" id="3.40.1160.10">
    <property type="entry name" value="Acetylglutamate kinase-like"/>
    <property type="match status" value="1"/>
</dbReference>
<evidence type="ECO:0000256" key="10">
    <source>
        <dbReference type="ARBA" id="ARBA00047767"/>
    </source>
</evidence>
<evidence type="ECO:0000256" key="2">
    <source>
        <dbReference type="ARBA" id="ARBA00004791"/>
    </source>
</evidence>
<dbReference type="InterPro" id="IPR036393">
    <property type="entry name" value="AceGlu_kinase-like_sf"/>
</dbReference>
<dbReference type="EMBL" id="DQVW01000024">
    <property type="protein sequence ID" value="HIQ32168.1"/>
    <property type="molecule type" value="Genomic_DNA"/>
</dbReference>
<reference evidence="13" key="1">
    <citation type="journal article" date="2020" name="ISME J.">
        <title>Gammaproteobacteria mediating utilization of methyl-, sulfur- and petroleum organic compounds in deep ocean hydrothermal plumes.</title>
        <authorList>
            <person name="Zhou Z."/>
            <person name="Liu Y."/>
            <person name="Pan J."/>
            <person name="Cron B.R."/>
            <person name="Toner B.M."/>
            <person name="Anantharaman K."/>
            <person name="Breier J.A."/>
            <person name="Dick G.J."/>
            <person name="Li M."/>
        </authorList>
    </citation>
    <scope>NUCLEOTIDE SEQUENCE</scope>
    <source>
        <strain evidence="13">SZUA-1534</strain>
    </source>
</reference>
<dbReference type="EC" id="2.7.4.22" evidence="11"/>
<dbReference type="InterPro" id="IPR011818">
    <property type="entry name" value="Uridylate_kinase_arch/spir"/>
</dbReference>
<evidence type="ECO:0000256" key="4">
    <source>
        <dbReference type="ARBA" id="ARBA00022490"/>
    </source>
</evidence>
<dbReference type="PANTHER" id="PTHR42833">
    <property type="entry name" value="URIDYLATE KINASE"/>
    <property type="match status" value="1"/>
</dbReference>
<dbReference type="NCBIfam" id="TIGR02076">
    <property type="entry name" value="pyrH_arch"/>
    <property type="match status" value="1"/>
</dbReference>
<comment type="subunit">
    <text evidence="11">Homohexamer.</text>
</comment>
<feature type="binding site" evidence="11">
    <location>
        <position position="141"/>
    </location>
    <ligand>
        <name>ATP</name>
        <dbReference type="ChEBI" id="CHEBI:30616"/>
    </ligand>
</feature>
<dbReference type="HAMAP" id="MF_01220_A">
    <property type="entry name" value="PyrH_A"/>
    <property type="match status" value="1"/>
</dbReference>
<dbReference type="SUPFAM" id="SSF53633">
    <property type="entry name" value="Carbamate kinase-like"/>
    <property type="match status" value="1"/>
</dbReference>
<keyword evidence="5 11" id="KW-0808">Transferase</keyword>
<dbReference type="PANTHER" id="PTHR42833:SF4">
    <property type="entry name" value="URIDYLATE KINASE PUMPKIN, CHLOROPLASTIC"/>
    <property type="match status" value="1"/>
</dbReference>
<comment type="caution">
    <text evidence="13">The sequence shown here is derived from an EMBL/GenBank/DDBJ whole genome shotgun (WGS) entry which is preliminary data.</text>
</comment>
<evidence type="ECO:0000313" key="14">
    <source>
        <dbReference type="Proteomes" id="UP000623215"/>
    </source>
</evidence>
<keyword evidence="8 11" id="KW-0067">ATP-binding</keyword>
<keyword evidence="7 11" id="KW-0418">Kinase</keyword>
<evidence type="ECO:0000256" key="6">
    <source>
        <dbReference type="ARBA" id="ARBA00022741"/>
    </source>
</evidence>
<sequence length="233" mass="25543">MKVVFALGGSVIMPREGDAENIRRYAQVFKSIKDMGHDICIVVGGGYIARRYISIARAFTNEAFCDEIGIMATRMNSMVLIAALGDYTVKKVPEDFKEAEMILNLNKIVVMGGTHPAHTTDAVAASLAEYIDADLLVIATNVDGVYDRDPRKYRDAKKIEILTTKELVDITKSYTIEAGSSSIVDPLASRIIDRAGLKTVVIKGTPEEIMNVIEDKHRGTLIVPDRRGSHGEA</sequence>
<name>A0A833EDH6_9EURY</name>
<organism evidence="13 14">
    <name type="scientific">Methanothermococcus okinawensis</name>
    <dbReference type="NCBI Taxonomy" id="155863"/>
    <lineage>
        <taxon>Archaea</taxon>
        <taxon>Methanobacteriati</taxon>
        <taxon>Methanobacteriota</taxon>
        <taxon>Methanomada group</taxon>
        <taxon>Methanococci</taxon>
        <taxon>Methanococcales</taxon>
        <taxon>Methanococcaceae</taxon>
        <taxon>Methanothermococcus</taxon>
    </lineage>
</organism>
<evidence type="ECO:0000256" key="3">
    <source>
        <dbReference type="ARBA" id="ARBA00007614"/>
    </source>
</evidence>
<keyword evidence="9 11" id="KW-0665">Pyrimidine biosynthesis</keyword>
<protein>
    <recommendedName>
        <fullName evidence="11">Uridylate kinase</fullName>
        <shortName evidence="11">UK</shortName>
        <ecNumber evidence="11">2.7.4.22</ecNumber>
    </recommendedName>
    <alternativeName>
        <fullName evidence="11">Uridine monophosphate kinase</fullName>
        <shortName evidence="11">UMP kinase</shortName>
        <shortName evidence="11">UMPK</shortName>
    </alternativeName>
</protein>
<feature type="binding site" evidence="11">
    <location>
        <position position="46"/>
    </location>
    <ligand>
        <name>ATP</name>
        <dbReference type="ChEBI" id="CHEBI:30616"/>
    </ligand>
</feature>
<dbReference type="Proteomes" id="UP000623215">
    <property type="component" value="Unassembled WGS sequence"/>
</dbReference>
<feature type="binding site" evidence="11">
    <location>
        <begin position="9"/>
        <end position="10"/>
    </location>
    <ligand>
        <name>ATP</name>
        <dbReference type="ChEBI" id="CHEBI:30616"/>
    </ligand>
</feature>
<keyword evidence="6 11" id="KW-0547">Nucleotide-binding</keyword>
<dbReference type="GO" id="GO:0033862">
    <property type="term" value="F:UMP kinase activity"/>
    <property type="evidence" value="ECO:0007669"/>
    <property type="project" value="UniProtKB-EC"/>
</dbReference>
<dbReference type="UniPathway" id="UPA00159">
    <property type="reaction ID" value="UER00275"/>
</dbReference>
<proteinExistence type="inferred from homology"/>